<dbReference type="PANTHER" id="PTHR36330:SF2">
    <property type="entry name" value="LIPASE_LIPOOXYGENASE, PLAT_LH2 FAMILY PROTEIN"/>
    <property type="match status" value="1"/>
</dbReference>
<evidence type="ECO:0000313" key="2">
    <source>
        <dbReference type="EnsemblPlants" id="AET2Gv20327600.4"/>
    </source>
</evidence>
<name>A0A453B0T5_AEGTS</name>
<dbReference type="EnsemblPlants" id="AET2Gv20327600.4">
    <property type="protein sequence ID" value="AET2Gv20327600.4"/>
    <property type="gene ID" value="AET2Gv20327600"/>
</dbReference>
<protein>
    <recommendedName>
        <fullName evidence="1">DUF7755 domain-containing protein</fullName>
    </recommendedName>
</protein>
<dbReference type="AlphaFoldDB" id="A0A453B0T5"/>
<feature type="domain" description="DUF7755" evidence="1">
    <location>
        <begin position="170"/>
        <end position="258"/>
    </location>
</feature>
<keyword evidence="3" id="KW-1185">Reference proteome</keyword>
<evidence type="ECO:0000259" key="1">
    <source>
        <dbReference type="Pfam" id="PF24938"/>
    </source>
</evidence>
<reference evidence="3" key="1">
    <citation type="journal article" date="2014" name="Science">
        <title>Ancient hybridizations among the ancestral genomes of bread wheat.</title>
        <authorList>
            <consortium name="International Wheat Genome Sequencing Consortium,"/>
            <person name="Marcussen T."/>
            <person name="Sandve S.R."/>
            <person name="Heier L."/>
            <person name="Spannagl M."/>
            <person name="Pfeifer M."/>
            <person name="Jakobsen K.S."/>
            <person name="Wulff B.B."/>
            <person name="Steuernagel B."/>
            <person name="Mayer K.F."/>
            <person name="Olsen O.A."/>
        </authorList>
    </citation>
    <scope>NUCLEOTIDE SEQUENCE [LARGE SCALE GENOMIC DNA]</scope>
    <source>
        <strain evidence="3">cv. AL8/78</strain>
    </source>
</reference>
<reference evidence="2" key="3">
    <citation type="journal article" date="2017" name="Nature">
        <title>Genome sequence of the progenitor of the wheat D genome Aegilops tauschii.</title>
        <authorList>
            <person name="Luo M.C."/>
            <person name="Gu Y.Q."/>
            <person name="Puiu D."/>
            <person name="Wang H."/>
            <person name="Twardziok S.O."/>
            <person name="Deal K.R."/>
            <person name="Huo N."/>
            <person name="Zhu T."/>
            <person name="Wang L."/>
            <person name="Wang Y."/>
            <person name="McGuire P.E."/>
            <person name="Liu S."/>
            <person name="Long H."/>
            <person name="Ramasamy R.K."/>
            <person name="Rodriguez J.C."/>
            <person name="Van S.L."/>
            <person name="Yuan L."/>
            <person name="Wang Z."/>
            <person name="Xia Z."/>
            <person name="Xiao L."/>
            <person name="Anderson O.D."/>
            <person name="Ouyang S."/>
            <person name="Liang Y."/>
            <person name="Zimin A.V."/>
            <person name="Pertea G."/>
            <person name="Qi P."/>
            <person name="Bennetzen J.L."/>
            <person name="Dai X."/>
            <person name="Dawson M.W."/>
            <person name="Muller H.G."/>
            <person name="Kugler K."/>
            <person name="Rivarola-Duarte L."/>
            <person name="Spannagl M."/>
            <person name="Mayer K.F.X."/>
            <person name="Lu F.H."/>
            <person name="Bevan M.W."/>
            <person name="Leroy P."/>
            <person name="Li P."/>
            <person name="You F.M."/>
            <person name="Sun Q."/>
            <person name="Liu Z."/>
            <person name="Lyons E."/>
            <person name="Wicker T."/>
            <person name="Salzberg S.L."/>
            <person name="Devos K.M."/>
            <person name="Dvorak J."/>
        </authorList>
    </citation>
    <scope>NUCLEOTIDE SEQUENCE [LARGE SCALE GENOMIC DNA]</scope>
    <source>
        <strain evidence="2">cv. AL8/78</strain>
    </source>
</reference>
<reference evidence="2" key="4">
    <citation type="submission" date="2019-03" db="UniProtKB">
        <authorList>
            <consortium name="EnsemblPlants"/>
        </authorList>
    </citation>
    <scope>IDENTIFICATION</scope>
</reference>
<dbReference type="InterPro" id="IPR056657">
    <property type="entry name" value="DUF7755"/>
</dbReference>
<proteinExistence type="predicted"/>
<organism evidence="2 3">
    <name type="scientific">Aegilops tauschii subsp. strangulata</name>
    <name type="common">Goatgrass</name>
    <dbReference type="NCBI Taxonomy" id="200361"/>
    <lineage>
        <taxon>Eukaryota</taxon>
        <taxon>Viridiplantae</taxon>
        <taxon>Streptophyta</taxon>
        <taxon>Embryophyta</taxon>
        <taxon>Tracheophyta</taxon>
        <taxon>Spermatophyta</taxon>
        <taxon>Magnoliopsida</taxon>
        <taxon>Liliopsida</taxon>
        <taxon>Poales</taxon>
        <taxon>Poaceae</taxon>
        <taxon>BOP clade</taxon>
        <taxon>Pooideae</taxon>
        <taxon>Triticodae</taxon>
        <taxon>Triticeae</taxon>
        <taxon>Triticinae</taxon>
        <taxon>Aegilops</taxon>
    </lineage>
</organism>
<dbReference type="Pfam" id="PF24938">
    <property type="entry name" value="DUF7755"/>
    <property type="match status" value="1"/>
</dbReference>
<dbReference type="Proteomes" id="UP000015105">
    <property type="component" value="Chromosome 2D"/>
</dbReference>
<sequence>SFPCAARLCSLPHDATEAVVFVLFFFFPRSSSTTATSFLPLSCTAASLPTKLLTPPVESRLLSRLRSELVREMVILCAGHPAPSVHSEFLSRWLSLNSPKMPYALNSTGRKLRKHNRHRGMTTFANSSSLQDSLASVKPSRLLPTVEPKTFPNSVPDEILSKLRLEESDAFYILELCTSGELSSSLQDKNSAILVCLIDVEGDSLLQRVPAIYGDQPAYGTKTSQFLPFQSGSVDIITFKGPKLQTIKEIWIGLESGTLST</sequence>
<accession>A0A453B0T5</accession>
<evidence type="ECO:0000313" key="3">
    <source>
        <dbReference type="Proteomes" id="UP000015105"/>
    </source>
</evidence>
<dbReference type="Gramene" id="AET2Gv20327600.4">
    <property type="protein sequence ID" value="AET2Gv20327600.4"/>
    <property type="gene ID" value="AET2Gv20327600"/>
</dbReference>
<dbReference type="PANTHER" id="PTHR36330">
    <property type="entry name" value="LIPASE/LIPOOXYGENASE, PLAT/LH2 FAMILY PROTEIN"/>
    <property type="match status" value="1"/>
</dbReference>
<reference evidence="3" key="2">
    <citation type="journal article" date="2017" name="Nat. Plants">
        <title>The Aegilops tauschii genome reveals multiple impacts of transposons.</title>
        <authorList>
            <person name="Zhao G."/>
            <person name="Zou C."/>
            <person name="Li K."/>
            <person name="Wang K."/>
            <person name="Li T."/>
            <person name="Gao L."/>
            <person name="Zhang X."/>
            <person name="Wang H."/>
            <person name="Yang Z."/>
            <person name="Liu X."/>
            <person name="Jiang W."/>
            <person name="Mao L."/>
            <person name="Kong X."/>
            <person name="Jiao Y."/>
            <person name="Jia J."/>
        </authorList>
    </citation>
    <scope>NUCLEOTIDE SEQUENCE [LARGE SCALE GENOMIC DNA]</scope>
    <source>
        <strain evidence="3">cv. AL8/78</strain>
    </source>
</reference>
<reference evidence="2" key="5">
    <citation type="journal article" date="2021" name="G3 (Bethesda)">
        <title>Aegilops tauschii genome assembly Aet v5.0 features greater sequence contiguity and improved annotation.</title>
        <authorList>
            <person name="Wang L."/>
            <person name="Zhu T."/>
            <person name="Rodriguez J.C."/>
            <person name="Deal K.R."/>
            <person name="Dubcovsky J."/>
            <person name="McGuire P.E."/>
            <person name="Lux T."/>
            <person name="Spannagl M."/>
            <person name="Mayer K.F.X."/>
            <person name="Baldrich P."/>
            <person name="Meyers B.C."/>
            <person name="Huo N."/>
            <person name="Gu Y.Q."/>
            <person name="Zhou H."/>
            <person name="Devos K.M."/>
            <person name="Bennetzen J.L."/>
            <person name="Unver T."/>
            <person name="Budak H."/>
            <person name="Gulick P.J."/>
            <person name="Galiba G."/>
            <person name="Kalapos B."/>
            <person name="Nelson D.R."/>
            <person name="Li P."/>
            <person name="You F.M."/>
            <person name="Luo M.C."/>
            <person name="Dvorak J."/>
        </authorList>
    </citation>
    <scope>NUCLEOTIDE SEQUENCE [LARGE SCALE GENOMIC DNA]</scope>
    <source>
        <strain evidence="2">cv. AL8/78</strain>
    </source>
</reference>